<dbReference type="Proteomes" id="UP000494256">
    <property type="component" value="Unassembled WGS sequence"/>
</dbReference>
<evidence type="ECO:0000313" key="1">
    <source>
        <dbReference type="EMBL" id="CAB3241242.1"/>
    </source>
</evidence>
<keyword evidence="3" id="KW-1185">Reference proteome</keyword>
<name>A0A8S1A7Q3_ARCPL</name>
<organism evidence="1 4">
    <name type="scientific">Arctia plantaginis</name>
    <name type="common">Wood tiger moth</name>
    <name type="synonym">Phalaena plantaginis</name>
    <dbReference type="NCBI Taxonomy" id="874455"/>
    <lineage>
        <taxon>Eukaryota</taxon>
        <taxon>Metazoa</taxon>
        <taxon>Ecdysozoa</taxon>
        <taxon>Arthropoda</taxon>
        <taxon>Hexapoda</taxon>
        <taxon>Insecta</taxon>
        <taxon>Pterygota</taxon>
        <taxon>Neoptera</taxon>
        <taxon>Endopterygota</taxon>
        <taxon>Lepidoptera</taxon>
        <taxon>Glossata</taxon>
        <taxon>Ditrysia</taxon>
        <taxon>Noctuoidea</taxon>
        <taxon>Erebidae</taxon>
        <taxon>Arctiinae</taxon>
        <taxon>Arctia</taxon>
    </lineage>
</organism>
<evidence type="ECO:0000313" key="4">
    <source>
        <dbReference type="Proteomes" id="UP000494256"/>
    </source>
</evidence>
<dbReference type="EMBL" id="CADEBD010000309">
    <property type="protein sequence ID" value="CAB3241242.1"/>
    <property type="molecule type" value="Genomic_DNA"/>
</dbReference>
<accession>A0A8S1A7Q3</accession>
<proteinExistence type="predicted"/>
<reference evidence="3 4" key="1">
    <citation type="submission" date="2020-04" db="EMBL/GenBank/DDBJ databases">
        <authorList>
            <person name="Wallbank WR R."/>
            <person name="Pardo Diaz C."/>
            <person name="Kozak K."/>
            <person name="Martin S."/>
            <person name="Jiggins C."/>
            <person name="Moest M."/>
            <person name="Warren A I."/>
            <person name="Byers J.R.P. K."/>
            <person name="Montejo-Kovacevich G."/>
            <person name="Yen C E."/>
        </authorList>
    </citation>
    <scope>NUCLEOTIDE SEQUENCE [LARGE SCALE GENOMIC DNA]</scope>
</reference>
<evidence type="ECO:0000313" key="2">
    <source>
        <dbReference type="EMBL" id="CAB3256189.1"/>
    </source>
</evidence>
<dbReference type="EMBL" id="CADEBC010000586">
    <property type="protein sequence ID" value="CAB3256189.1"/>
    <property type="molecule type" value="Genomic_DNA"/>
</dbReference>
<evidence type="ECO:0000313" key="3">
    <source>
        <dbReference type="Proteomes" id="UP000494106"/>
    </source>
</evidence>
<dbReference type="OrthoDB" id="6626714at2759"/>
<protein>
    <submittedName>
        <fullName evidence="1">Uncharacterized protein</fullName>
    </submittedName>
</protein>
<gene>
    <name evidence="2" type="ORF">APLA_LOCUS15227</name>
    <name evidence="1" type="ORF">APLA_LOCUS9513</name>
</gene>
<dbReference type="Proteomes" id="UP000494106">
    <property type="component" value="Unassembled WGS sequence"/>
</dbReference>
<comment type="caution">
    <text evidence="1">The sequence shown here is derived from an EMBL/GenBank/DDBJ whole genome shotgun (WGS) entry which is preliminary data.</text>
</comment>
<dbReference type="AlphaFoldDB" id="A0A8S1A7Q3"/>
<sequence>MKQTNRNSANVMALWERADIPTKLKKDVIKKIKDKINEWQKLKKNKEYKVKRSEGLRNKEKEWQDSLEYLFNIAHADALNKITIEEDRLF</sequence>